<protein>
    <recommendedName>
        <fullName evidence="3">BioF2-like acetyltransferase domain-containing protein</fullName>
    </recommendedName>
</protein>
<dbReference type="Proteomes" id="UP000178930">
    <property type="component" value="Unassembled WGS sequence"/>
</dbReference>
<comment type="caution">
    <text evidence="1">The sequence shown here is derived from an EMBL/GenBank/DDBJ whole genome shotgun (WGS) entry which is preliminary data.</text>
</comment>
<dbReference type="SUPFAM" id="SSF55729">
    <property type="entry name" value="Acyl-CoA N-acyltransferases (Nat)"/>
    <property type="match status" value="1"/>
</dbReference>
<organism evidence="1 2">
    <name type="scientific">Candidatus Buchananbacteria bacterium RIFCSPHIGHO2_01_FULL_39_14</name>
    <dbReference type="NCBI Taxonomy" id="1797532"/>
    <lineage>
        <taxon>Bacteria</taxon>
        <taxon>Candidatus Buchananiibacteriota</taxon>
    </lineage>
</organism>
<sequence>MSEKIIFKKDDENFFWHYWEQLVIESKASIRYFPETLKSWYLISQDKSLYFADFSFVYLVNDQIKAGVFLPLEKKGNDIFGTIMDDYIDAPIFLDQSVEKNVFLKINELAKENQVKKIMFLVDPLVFQSHYNYLQKYHYLDTSILSYVIDLTKDDLLAACRRGHKSDIKNILKNKDFNIFYIDKNNANYNIHEEYRLLHHKCSGRVTRPKQTFDLQFEKLKKGYAVLFGLNHQGKNVAFSYFDFFKEKAAYASAADDPDYNNLSLYHPLIFSAMEYLKKFGCRYLDVEPPCSPSAQYDYYPTQKELNIALFKRGFGGFFVQNFRGIKYFDQKIFEQDTSNFMKQYEPH</sequence>
<dbReference type="STRING" id="1797532.A2729_04085"/>
<evidence type="ECO:0008006" key="3">
    <source>
        <dbReference type="Google" id="ProtNLM"/>
    </source>
</evidence>
<accession>A0A1G1XXS9</accession>
<dbReference type="EMBL" id="MHIB01000009">
    <property type="protein sequence ID" value="OGY44933.1"/>
    <property type="molecule type" value="Genomic_DNA"/>
</dbReference>
<gene>
    <name evidence="1" type="ORF">A2729_04085</name>
</gene>
<evidence type="ECO:0000313" key="1">
    <source>
        <dbReference type="EMBL" id="OGY44933.1"/>
    </source>
</evidence>
<name>A0A1G1XXS9_9BACT</name>
<proteinExistence type="predicted"/>
<dbReference type="Gene3D" id="3.40.630.30">
    <property type="match status" value="1"/>
</dbReference>
<dbReference type="AlphaFoldDB" id="A0A1G1XXS9"/>
<evidence type="ECO:0000313" key="2">
    <source>
        <dbReference type="Proteomes" id="UP000178930"/>
    </source>
</evidence>
<reference evidence="1 2" key="1">
    <citation type="journal article" date="2016" name="Nat. Commun.">
        <title>Thousands of microbial genomes shed light on interconnected biogeochemical processes in an aquifer system.</title>
        <authorList>
            <person name="Anantharaman K."/>
            <person name="Brown C.T."/>
            <person name="Hug L.A."/>
            <person name="Sharon I."/>
            <person name="Castelle C.J."/>
            <person name="Probst A.J."/>
            <person name="Thomas B.C."/>
            <person name="Singh A."/>
            <person name="Wilkins M.J."/>
            <person name="Karaoz U."/>
            <person name="Brodie E.L."/>
            <person name="Williams K.H."/>
            <person name="Hubbard S.S."/>
            <person name="Banfield J.F."/>
        </authorList>
    </citation>
    <scope>NUCLEOTIDE SEQUENCE [LARGE SCALE GENOMIC DNA]</scope>
</reference>
<dbReference type="InterPro" id="IPR016181">
    <property type="entry name" value="Acyl_CoA_acyltransferase"/>
</dbReference>